<accession>A0A1S8WIT9</accession>
<name>A0A1S8WIT9_OPIVI</name>
<sequence>MLKSYECTGRMNPVSAALWIGRMVSLSIVRFEGLWSPLIRCRAGILLVLLCLNVNGVVSSLSASILQSDMLFVKASSYGQRVSDDSSVRLCETCYVQTAKINH</sequence>
<evidence type="ECO:0000313" key="3">
    <source>
        <dbReference type="Proteomes" id="UP000243686"/>
    </source>
</evidence>
<feature type="transmembrane region" description="Helical" evidence="1">
    <location>
        <begin position="43"/>
        <end position="66"/>
    </location>
</feature>
<keyword evidence="3" id="KW-1185">Reference proteome</keyword>
<keyword evidence="1" id="KW-0472">Membrane</keyword>
<gene>
    <name evidence="2" type="ORF">X801_09845</name>
</gene>
<evidence type="ECO:0000313" key="2">
    <source>
        <dbReference type="EMBL" id="OON14366.1"/>
    </source>
</evidence>
<dbReference type="Proteomes" id="UP000243686">
    <property type="component" value="Unassembled WGS sequence"/>
</dbReference>
<keyword evidence="1" id="KW-1133">Transmembrane helix</keyword>
<organism evidence="2 3">
    <name type="scientific">Opisthorchis viverrini</name>
    <name type="common">Southeast Asian liver fluke</name>
    <dbReference type="NCBI Taxonomy" id="6198"/>
    <lineage>
        <taxon>Eukaryota</taxon>
        <taxon>Metazoa</taxon>
        <taxon>Spiralia</taxon>
        <taxon>Lophotrochozoa</taxon>
        <taxon>Platyhelminthes</taxon>
        <taxon>Trematoda</taxon>
        <taxon>Digenea</taxon>
        <taxon>Opisthorchiida</taxon>
        <taxon>Opisthorchiata</taxon>
        <taxon>Opisthorchiidae</taxon>
        <taxon>Opisthorchis</taxon>
    </lineage>
</organism>
<protein>
    <submittedName>
        <fullName evidence="2">Uncharacterized protein</fullName>
    </submittedName>
</protein>
<dbReference type="AlphaFoldDB" id="A0A1S8WIT9"/>
<proteinExistence type="predicted"/>
<reference evidence="2 3" key="1">
    <citation type="submission" date="2015-03" db="EMBL/GenBank/DDBJ databases">
        <title>Draft genome of the nematode, Opisthorchis viverrini.</title>
        <authorList>
            <person name="Mitreva M."/>
        </authorList>
    </citation>
    <scope>NUCLEOTIDE SEQUENCE [LARGE SCALE GENOMIC DNA]</scope>
    <source>
        <strain evidence="2">Khon Kaen</strain>
    </source>
</reference>
<evidence type="ECO:0000256" key="1">
    <source>
        <dbReference type="SAM" id="Phobius"/>
    </source>
</evidence>
<dbReference type="EMBL" id="KV906688">
    <property type="protein sequence ID" value="OON14366.1"/>
    <property type="molecule type" value="Genomic_DNA"/>
</dbReference>
<keyword evidence="1" id="KW-0812">Transmembrane</keyword>
<feature type="non-terminal residue" evidence="2">
    <location>
        <position position="103"/>
    </location>
</feature>